<evidence type="ECO:0000256" key="5">
    <source>
        <dbReference type="ARBA" id="ARBA00023136"/>
    </source>
</evidence>
<keyword evidence="5 6" id="KW-0472">Membrane</keyword>
<evidence type="ECO:0000313" key="8">
    <source>
        <dbReference type="EMBL" id="KAF8905205.1"/>
    </source>
</evidence>
<feature type="transmembrane region" description="Helical" evidence="6">
    <location>
        <begin position="113"/>
        <end position="134"/>
    </location>
</feature>
<name>A0A9P5TR72_GYMJU</name>
<feature type="transmembrane region" description="Helical" evidence="6">
    <location>
        <begin position="308"/>
        <end position="328"/>
    </location>
</feature>
<keyword evidence="4 6" id="KW-1133">Transmembrane helix</keyword>
<dbReference type="EMBL" id="JADNYJ010000023">
    <property type="protein sequence ID" value="KAF8905205.1"/>
    <property type="molecule type" value="Genomic_DNA"/>
</dbReference>
<dbReference type="GO" id="GO:0046943">
    <property type="term" value="F:carboxylic acid transmembrane transporter activity"/>
    <property type="evidence" value="ECO:0007669"/>
    <property type="project" value="TreeGrafter"/>
</dbReference>
<feature type="transmembrane region" description="Helical" evidence="6">
    <location>
        <begin position="52"/>
        <end position="71"/>
    </location>
</feature>
<feature type="transmembrane region" description="Helical" evidence="6">
    <location>
        <begin position="83"/>
        <end position="101"/>
    </location>
</feature>
<evidence type="ECO:0000256" key="1">
    <source>
        <dbReference type="ARBA" id="ARBA00004141"/>
    </source>
</evidence>
<reference evidence="8" key="1">
    <citation type="submission" date="2020-11" db="EMBL/GenBank/DDBJ databases">
        <authorList>
            <consortium name="DOE Joint Genome Institute"/>
            <person name="Ahrendt S."/>
            <person name="Riley R."/>
            <person name="Andreopoulos W."/>
            <person name="LaButti K."/>
            <person name="Pangilinan J."/>
            <person name="Ruiz-duenas F.J."/>
            <person name="Barrasa J.M."/>
            <person name="Sanchez-Garcia M."/>
            <person name="Camarero S."/>
            <person name="Miyauchi S."/>
            <person name="Serrano A."/>
            <person name="Linde D."/>
            <person name="Babiker R."/>
            <person name="Drula E."/>
            <person name="Ayuso-Fernandez I."/>
            <person name="Pacheco R."/>
            <person name="Padilla G."/>
            <person name="Ferreira P."/>
            <person name="Barriuso J."/>
            <person name="Kellner H."/>
            <person name="Castanera R."/>
            <person name="Alfaro M."/>
            <person name="Ramirez L."/>
            <person name="Pisabarro A.G."/>
            <person name="Kuo A."/>
            <person name="Tritt A."/>
            <person name="Lipzen A."/>
            <person name="He G."/>
            <person name="Yan M."/>
            <person name="Ng V."/>
            <person name="Cullen D."/>
            <person name="Martin F."/>
            <person name="Rosso M.-N."/>
            <person name="Henrissat B."/>
            <person name="Hibbett D."/>
            <person name="Martinez A.T."/>
            <person name="Grigoriev I.V."/>
        </authorList>
    </citation>
    <scope>NUCLEOTIDE SEQUENCE</scope>
    <source>
        <strain evidence="8">AH 44721</strain>
    </source>
</reference>
<dbReference type="Gene3D" id="1.20.1250.20">
    <property type="entry name" value="MFS general substrate transporter like domains"/>
    <property type="match status" value="1"/>
</dbReference>
<comment type="subcellular location">
    <subcellularLocation>
        <location evidence="1">Membrane</location>
        <topology evidence="1">Multi-pass membrane protein</topology>
    </subcellularLocation>
</comment>
<dbReference type="OrthoDB" id="2261376at2759"/>
<feature type="transmembrane region" description="Helical" evidence="6">
    <location>
        <begin position="189"/>
        <end position="210"/>
    </location>
</feature>
<feature type="domain" description="Major facilitator superfamily (MFS) profile" evidence="7">
    <location>
        <begin position="14"/>
        <end position="434"/>
    </location>
</feature>
<feature type="transmembrane region" description="Helical" evidence="6">
    <location>
        <begin position="276"/>
        <end position="301"/>
    </location>
</feature>
<keyword evidence="9" id="KW-1185">Reference proteome</keyword>
<keyword evidence="2" id="KW-0813">Transport</keyword>
<sequence>MARPLGDKIRSVSLIFACGTALFADGYANGVIGSVNTLLTRIYGADALSHHMYSRTLSSLAFFGEIVGMLTFGYMSDKIGRKFGMMAATGIVIVFSVLSAASKGAHGSVNGLLSMLSAMRFLVGIGIGAEYPCGSVAAAEQSSEPAISNTARHRWVALATNSMIDFGFVIAALVPLVLFWIFGDDHLNAVWRLSLGLAIVPSMAVFLWRLNMDEPVRYKKDSMKYARIPYMLVMRRYGVRLAAIAFIWFLYDFVAYPFGLYSSIIIDRITGGSDNLIVVFGWNVIINLFNMPGTIGGALLLDRFGPKYTMITALLLQATVGFIMSGAYERLTSHIAAFAVVYGIFLSFGEAGPGNCTILLAGKTSPTAVRGQFYGIAAAVGKLGAFVGTWAFPPIVNAFGGPNTTRGNTGPFWIGSGLAIISAIVTVLFIHPLDAEDVIQEDRNFREYLEAHGYDTSTMGLTGEESSTDTVEIDVNKKGDIKEHST</sequence>
<dbReference type="SUPFAM" id="SSF103473">
    <property type="entry name" value="MFS general substrate transporter"/>
    <property type="match status" value="1"/>
</dbReference>
<dbReference type="GO" id="GO:0005886">
    <property type="term" value="C:plasma membrane"/>
    <property type="evidence" value="ECO:0007669"/>
    <property type="project" value="TreeGrafter"/>
</dbReference>
<dbReference type="AlphaFoldDB" id="A0A9P5TR72"/>
<protein>
    <submittedName>
        <fullName evidence="8">Metabolite transporter</fullName>
    </submittedName>
</protein>
<dbReference type="PANTHER" id="PTHR23508">
    <property type="entry name" value="CARBOXYLIC ACID TRANSPORTER PROTEIN HOMOLOG"/>
    <property type="match status" value="1"/>
</dbReference>
<feature type="transmembrane region" description="Helical" evidence="6">
    <location>
        <begin position="237"/>
        <end position="256"/>
    </location>
</feature>
<feature type="transmembrane region" description="Helical" evidence="6">
    <location>
        <begin position="412"/>
        <end position="433"/>
    </location>
</feature>
<comment type="caution">
    <text evidence="8">The sequence shown here is derived from an EMBL/GenBank/DDBJ whole genome shotgun (WGS) entry which is preliminary data.</text>
</comment>
<evidence type="ECO:0000256" key="6">
    <source>
        <dbReference type="SAM" id="Phobius"/>
    </source>
</evidence>
<feature type="transmembrane region" description="Helical" evidence="6">
    <location>
        <begin position="373"/>
        <end position="392"/>
    </location>
</feature>
<proteinExistence type="predicted"/>
<feature type="transmembrane region" description="Helical" evidence="6">
    <location>
        <begin position="334"/>
        <end position="361"/>
    </location>
</feature>
<gene>
    <name evidence="8" type="ORF">CPB84DRAFT_1771886</name>
</gene>
<evidence type="ECO:0000256" key="3">
    <source>
        <dbReference type="ARBA" id="ARBA00022692"/>
    </source>
</evidence>
<evidence type="ECO:0000313" key="9">
    <source>
        <dbReference type="Proteomes" id="UP000724874"/>
    </source>
</evidence>
<dbReference type="Pfam" id="PF00083">
    <property type="entry name" value="Sugar_tr"/>
    <property type="match status" value="2"/>
</dbReference>
<evidence type="ECO:0000256" key="2">
    <source>
        <dbReference type="ARBA" id="ARBA00022448"/>
    </source>
</evidence>
<dbReference type="FunFam" id="1.20.1250.20:FF:000140">
    <property type="entry name" value="Putative MFS phospholipid transporter"/>
    <property type="match status" value="1"/>
</dbReference>
<dbReference type="Proteomes" id="UP000724874">
    <property type="component" value="Unassembled WGS sequence"/>
</dbReference>
<evidence type="ECO:0000259" key="7">
    <source>
        <dbReference type="PROSITE" id="PS50850"/>
    </source>
</evidence>
<organism evidence="8 9">
    <name type="scientific">Gymnopilus junonius</name>
    <name type="common">Spectacular rustgill mushroom</name>
    <name type="synonym">Gymnopilus spectabilis subsp. junonius</name>
    <dbReference type="NCBI Taxonomy" id="109634"/>
    <lineage>
        <taxon>Eukaryota</taxon>
        <taxon>Fungi</taxon>
        <taxon>Dikarya</taxon>
        <taxon>Basidiomycota</taxon>
        <taxon>Agaricomycotina</taxon>
        <taxon>Agaricomycetes</taxon>
        <taxon>Agaricomycetidae</taxon>
        <taxon>Agaricales</taxon>
        <taxon>Agaricineae</taxon>
        <taxon>Hymenogastraceae</taxon>
        <taxon>Gymnopilus</taxon>
    </lineage>
</organism>
<dbReference type="InterPro" id="IPR020846">
    <property type="entry name" value="MFS_dom"/>
</dbReference>
<dbReference type="PROSITE" id="PS50850">
    <property type="entry name" value="MFS"/>
    <property type="match status" value="1"/>
</dbReference>
<feature type="transmembrane region" description="Helical" evidence="6">
    <location>
        <begin position="155"/>
        <end position="183"/>
    </location>
</feature>
<dbReference type="PANTHER" id="PTHR23508:SF10">
    <property type="entry name" value="CARBOXYLIC ACID TRANSPORTER PROTEIN HOMOLOG"/>
    <property type="match status" value="1"/>
</dbReference>
<keyword evidence="3 6" id="KW-0812">Transmembrane</keyword>
<dbReference type="InterPro" id="IPR005828">
    <property type="entry name" value="MFS_sugar_transport-like"/>
</dbReference>
<dbReference type="InterPro" id="IPR036259">
    <property type="entry name" value="MFS_trans_sf"/>
</dbReference>
<evidence type="ECO:0000256" key="4">
    <source>
        <dbReference type="ARBA" id="ARBA00022989"/>
    </source>
</evidence>
<accession>A0A9P5TR72</accession>